<gene>
    <name evidence="1" type="ORF">H257_14659</name>
</gene>
<protein>
    <submittedName>
        <fullName evidence="1">Uncharacterized protein</fullName>
    </submittedName>
</protein>
<dbReference type="EMBL" id="KI913173">
    <property type="protein sequence ID" value="ETV69636.1"/>
    <property type="molecule type" value="Genomic_DNA"/>
</dbReference>
<accession>W4FRR3</accession>
<organism evidence="1">
    <name type="scientific">Aphanomyces astaci</name>
    <name type="common">Crayfish plague agent</name>
    <dbReference type="NCBI Taxonomy" id="112090"/>
    <lineage>
        <taxon>Eukaryota</taxon>
        <taxon>Sar</taxon>
        <taxon>Stramenopiles</taxon>
        <taxon>Oomycota</taxon>
        <taxon>Saprolegniomycetes</taxon>
        <taxon>Saprolegniales</taxon>
        <taxon>Verrucalvaceae</taxon>
        <taxon>Aphanomyces</taxon>
    </lineage>
</organism>
<name>W4FRR3_APHAT</name>
<reference evidence="1" key="1">
    <citation type="submission" date="2013-12" db="EMBL/GenBank/DDBJ databases">
        <title>The Genome Sequence of Aphanomyces astaci APO3.</title>
        <authorList>
            <consortium name="The Broad Institute Genomics Platform"/>
            <person name="Russ C."/>
            <person name="Tyler B."/>
            <person name="van West P."/>
            <person name="Dieguez-Uribeondo J."/>
            <person name="Young S.K."/>
            <person name="Zeng Q."/>
            <person name="Gargeya S."/>
            <person name="Fitzgerald M."/>
            <person name="Abouelleil A."/>
            <person name="Alvarado L."/>
            <person name="Chapman S.B."/>
            <person name="Gainer-Dewar J."/>
            <person name="Goldberg J."/>
            <person name="Griggs A."/>
            <person name="Gujja S."/>
            <person name="Hansen M."/>
            <person name="Howarth C."/>
            <person name="Imamovic A."/>
            <person name="Ireland A."/>
            <person name="Larimer J."/>
            <person name="McCowan C."/>
            <person name="Murphy C."/>
            <person name="Pearson M."/>
            <person name="Poon T.W."/>
            <person name="Priest M."/>
            <person name="Roberts A."/>
            <person name="Saif S."/>
            <person name="Shea T."/>
            <person name="Sykes S."/>
            <person name="Wortman J."/>
            <person name="Nusbaum C."/>
            <person name="Birren B."/>
        </authorList>
    </citation>
    <scope>NUCLEOTIDE SEQUENCE [LARGE SCALE GENOMIC DNA]</scope>
    <source>
        <strain evidence="1">APO3</strain>
    </source>
</reference>
<dbReference type="AlphaFoldDB" id="W4FRR3"/>
<sequence length="45" mass="4998">MTRGSRSLVTIGTGMDHVRSTMRYRCGCCTIRRNTTRATPTTTSC</sequence>
<evidence type="ECO:0000313" key="1">
    <source>
        <dbReference type="EMBL" id="ETV69636.1"/>
    </source>
</evidence>
<dbReference type="RefSeq" id="XP_009840852.1">
    <property type="nucleotide sequence ID" value="XM_009842550.1"/>
</dbReference>
<dbReference type="VEuPathDB" id="FungiDB:H257_14659"/>
<proteinExistence type="predicted"/>
<dbReference type="GeneID" id="20816655"/>